<dbReference type="InterPro" id="IPR004839">
    <property type="entry name" value="Aminotransferase_I/II_large"/>
</dbReference>
<dbReference type="InterPro" id="IPR051798">
    <property type="entry name" value="Class-II_PLP-Dep_Aminotrans"/>
</dbReference>
<keyword evidence="4 7" id="KW-0456">Lyase</keyword>
<evidence type="ECO:0000256" key="5">
    <source>
        <dbReference type="ARBA" id="ARBA00037974"/>
    </source>
</evidence>
<dbReference type="Gene3D" id="3.90.1150.10">
    <property type="entry name" value="Aspartate Aminotransferase, domain 1"/>
    <property type="match status" value="1"/>
</dbReference>
<evidence type="ECO:0000259" key="6">
    <source>
        <dbReference type="Pfam" id="PF00155"/>
    </source>
</evidence>
<dbReference type="EMBL" id="JAGGLU010000007">
    <property type="protein sequence ID" value="MBP2058217.1"/>
    <property type="molecule type" value="Genomic_DNA"/>
</dbReference>
<dbReference type="InterPro" id="IPR015421">
    <property type="entry name" value="PyrdxlP-dep_Trfase_major"/>
</dbReference>
<protein>
    <recommendedName>
        <fullName evidence="2">cysteine-S-conjugate beta-lyase</fullName>
        <ecNumber evidence="2">4.4.1.13</ecNumber>
    </recommendedName>
</protein>
<keyword evidence="8" id="KW-1185">Reference proteome</keyword>
<sequence>MIKKYNFDKVVNRYGTYSTQWDFVKDRFGKENLLPFTISDMDFKVPEGVTETIINAAKRGLFGYTRWNNPDLKSSISNWYQYSYDCDIDVDWIVYSPSVIFSLAKLIEQFSKPGDKIATLSPCYDAFIKTIEANDRKLIEFKITEKINFDKLESFFSQEYPSIFVLCNPENPMGIAWSKDDLMEFVRLCNAYNVNIISDEIHLDIVRKGVKKNSLAELFSKLTVHSAVITSATKAFNTPSLIFSYALIPDELDRLTFLHTLRAKNALSSTSYLGMLVLIDCYNNERDWLNQLNEYIDDNFKLTKNLLKERLNIDYKIPDATYLSWIDISPLKIPMNVLQDNMINKQNVAIMDGQIYGNGGTNYLRFNEGAPQSKIKDGLERFIKAVEELKHRN</sequence>
<comment type="similarity">
    <text evidence="5">Belongs to the class-II pyridoxal-phosphate-dependent aminotransferase family. MalY/PatB cystathionine beta-lyase subfamily.</text>
</comment>
<dbReference type="SUPFAM" id="SSF53383">
    <property type="entry name" value="PLP-dependent transferases"/>
    <property type="match status" value="1"/>
</dbReference>
<evidence type="ECO:0000313" key="7">
    <source>
        <dbReference type="EMBL" id="MBP2058217.1"/>
    </source>
</evidence>
<comment type="caution">
    <text evidence="7">The sequence shown here is derived from an EMBL/GenBank/DDBJ whole genome shotgun (WGS) entry which is preliminary data.</text>
</comment>
<evidence type="ECO:0000256" key="3">
    <source>
        <dbReference type="ARBA" id="ARBA00022898"/>
    </source>
</evidence>
<evidence type="ECO:0000313" key="8">
    <source>
        <dbReference type="Proteomes" id="UP001519292"/>
    </source>
</evidence>
<dbReference type="PANTHER" id="PTHR43525:SF1">
    <property type="entry name" value="PROTEIN MALY"/>
    <property type="match status" value="1"/>
</dbReference>
<dbReference type="GO" id="GO:0016829">
    <property type="term" value="F:lyase activity"/>
    <property type="evidence" value="ECO:0007669"/>
    <property type="project" value="UniProtKB-KW"/>
</dbReference>
<evidence type="ECO:0000256" key="4">
    <source>
        <dbReference type="ARBA" id="ARBA00023239"/>
    </source>
</evidence>
<dbReference type="InterPro" id="IPR015422">
    <property type="entry name" value="PyrdxlP-dep_Trfase_small"/>
</dbReference>
<reference evidence="7 8" key="1">
    <citation type="submission" date="2021-03" db="EMBL/GenBank/DDBJ databases">
        <title>Genomic Encyclopedia of Type Strains, Phase IV (KMG-IV): sequencing the most valuable type-strain genomes for metagenomic binning, comparative biology and taxonomic classification.</title>
        <authorList>
            <person name="Goeker M."/>
        </authorList>
    </citation>
    <scope>NUCLEOTIDE SEQUENCE [LARGE SCALE GENOMIC DNA]</scope>
    <source>
        <strain evidence="7 8">DSM 101872</strain>
    </source>
</reference>
<proteinExistence type="inferred from homology"/>
<evidence type="ECO:0000256" key="1">
    <source>
        <dbReference type="ARBA" id="ARBA00001933"/>
    </source>
</evidence>
<organism evidence="7 8">
    <name type="scientific">Lactobacillus colini</name>
    <dbReference type="NCBI Taxonomy" id="1819254"/>
    <lineage>
        <taxon>Bacteria</taxon>
        <taxon>Bacillati</taxon>
        <taxon>Bacillota</taxon>
        <taxon>Bacilli</taxon>
        <taxon>Lactobacillales</taxon>
        <taxon>Lactobacillaceae</taxon>
        <taxon>Lactobacillus</taxon>
    </lineage>
</organism>
<dbReference type="Pfam" id="PF00155">
    <property type="entry name" value="Aminotran_1_2"/>
    <property type="match status" value="1"/>
</dbReference>
<dbReference type="InterPro" id="IPR015424">
    <property type="entry name" value="PyrdxlP-dep_Trfase"/>
</dbReference>
<dbReference type="Gene3D" id="3.40.640.10">
    <property type="entry name" value="Type I PLP-dependent aspartate aminotransferase-like (Major domain)"/>
    <property type="match status" value="1"/>
</dbReference>
<evidence type="ECO:0000256" key="2">
    <source>
        <dbReference type="ARBA" id="ARBA00012224"/>
    </source>
</evidence>
<comment type="cofactor">
    <cofactor evidence="1">
        <name>pyridoxal 5'-phosphate</name>
        <dbReference type="ChEBI" id="CHEBI:597326"/>
    </cofactor>
</comment>
<name>A0ABS4MFR5_9LACO</name>
<dbReference type="RefSeq" id="WP_245328746.1">
    <property type="nucleotide sequence ID" value="NZ_JAGGLU010000007.1"/>
</dbReference>
<dbReference type="CDD" id="cd00609">
    <property type="entry name" value="AAT_like"/>
    <property type="match status" value="1"/>
</dbReference>
<dbReference type="PANTHER" id="PTHR43525">
    <property type="entry name" value="PROTEIN MALY"/>
    <property type="match status" value="1"/>
</dbReference>
<dbReference type="EC" id="4.4.1.13" evidence="2"/>
<accession>A0ABS4MFR5</accession>
<gene>
    <name evidence="7" type="ORF">J2Z60_001394</name>
</gene>
<keyword evidence="3" id="KW-0663">Pyridoxal phosphate</keyword>
<dbReference type="Proteomes" id="UP001519292">
    <property type="component" value="Unassembled WGS sequence"/>
</dbReference>
<feature type="domain" description="Aminotransferase class I/classII large" evidence="6">
    <location>
        <begin position="33"/>
        <end position="381"/>
    </location>
</feature>